<dbReference type="PANTHER" id="PTHR24148">
    <property type="entry name" value="ANKYRIN REPEAT DOMAIN-CONTAINING PROTEIN 39 HOMOLOG-RELATED"/>
    <property type="match status" value="1"/>
</dbReference>
<keyword evidence="3" id="KW-1185">Reference proteome</keyword>
<gene>
    <name evidence="2" type="ORF">B0T25DRAFT_437335</name>
</gene>
<feature type="domain" description="Heterokaryon incompatibility" evidence="1">
    <location>
        <begin position="30"/>
        <end position="67"/>
    </location>
</feature>
<sequence length="67" mass="7650">NLYDFMAQARPDESFSDDNASHPLIHEVGPLWIDAMCINQNSNPEKSQQVALMSRIYAAAQRIVMWL</sequence>
<dbReference type="Proteomes" id="UP001275084">
    <property type="component" value="Unassembled WGS sequence"/>
</dbReference>
<comment type="caution">
    <text evidence="2">The sequence shown here is derived from an EMBL/GenBank/DDBJ whole genome shotgun (WGS) entry which is preliminary data.</text>
</comment>
<proteinExistence type="predicted"/>
<reference evidence="2" key="1">
    <citation type="journal article" date="2023" name="Mol. Phylogenet. Evol.">
        <title>Genome-scale phylogeny and comparative genomics of the fungal order Sordariales.</title>
        <authorList>
            <person name="Hensen N."/>
            <person name="Bonometti L."/>
            <person name="Westerberg I."/>
            <person name="Brannstrom I.O."/>
            <person name="Guillou S."/>
            <person name="Cros-Aarteil S."/>
            <person name="Calhoun S."/>
            <person name="Haridas S."/>
            <person name="Kuo A."/>
            <person name="Mondo S."/>
            <person name="Pangilinan J."/>
            <person name="Riley R."/>
            <person name="LaButti K."/>
            <person name="Andreopoulos B."/>
            <person name="Lipzen A."/>
            <person name="Chen C."/>
            <person name="Yan M."/>
            <person name="Daum C."/>
            <person name="Ng V."/>
            <person name="Clum A."/>
            <person name="Steindorff A."/>
            <person name="Ohm R.A."/>
            <person name="Martin F."/>
            <person name="Silar P."/>
            <person name="Natvig D.O."/>
            <person name="Lalanne C."/>
            <person name="Gautier V."/>
            <person name="Ament-Velasquez S.L."/>
            <person name="Kruys A."/>
            <person name="Hutchinson M.I."/>
            <person name="Powell A.J."/>
            <person name="Barry K."/>
            <person name="Miller A.N."/>
            <person name="Grigoriev I.V."/>
            <person name="Debuchy R."/>
            <person name="Gladieux P."/>
            <person name="Hiltunen Thoren M."/>
            <person name="Johannesson H."/>
        </authorList>
    </citation>
    <scope>NUCLEOTIDE SEQUENCE</scope>
    <source>
        <strain evidence="2">CBS 955.72</strain>
    </source>
</reference>
<dbReference type="InterPro" id="IPR010730">
    <property type="entry name" value="HET"/>
</dbReference>
<evidence type="ECO:0000259" key="1">
    <source>
        <dbReference type="Pfam" id="PF06985"/>
    </source>
</evidence>
<evidence type="ECO:0000313" key="3">
    <source>
        <dbReference type="Proteomes" id="UP001275084"/>
    </source>
</evidence>
<organism evidence="2 3">
    <name type="scientific">Lasiosphaeria hispida</name>
    <dbReference type="NCBI Taxonomy" id="260671"/>
    <lineage>
        <taxon>Eukaryota</taxon>
        <taxon>Fungi</taxon>
        <taxon>Dikarya</taxon>
        <taxon>Ascomycota</taxon>
        <taxon>Pezizomycotina</taxon>
        <taxon>Sordariomycetes</taxon>
        <taxon>Sordariomycetidae</taxon>
        <taxon>Sordariales</taxon>
        <taxon>Lasiosphaeriaceae</taxon>
        <taxon>Lasiosphaeria</taxon>
    </lineage>
</organism>
<feature type="non-terminal residue" evidence="2">
    <location>
        <position position="1"/>
    </location>
</feature>
<dbReference type="Pfam" id="PF06985">
    <property type="entry name" value="HET"/>
    <property type="match status" value="1"/>
</dbReference>
<feature type="non-terminal residue" evidence="2">
    <location>
        <position position="67"/>
    </location>
</feature>
<dbReference type="InterPro" id="IPR052895">
    <property type="entry name" value="HetReg/Transcr_Mod"/>
</dbReference>
<dbReference type="AlphaFoldDB" id="A0AAJ0MDK6"/>
<dbReference type="EMBL" id="JAUIQD010000004">
    <property type="protein sequence ID" value="KAK3352492.1"/>
    <property type="molecule type" value="Genomic_DNA"/>
</dbReference>
<name>A0AAJ0MDK6_9PEZI</name>
<accession>A0AAJ0MDK6</accession>
<reference evidence="2" key="2">
    <citation type="submission" date="2023-06" db="EMBL/GenBank/DDBJ databases">
        <authorList>
            <consortium name="Lawrence Berkeley National Laboratory"/>
            <person name="Haridas S."/>
            <person name="Hensen N."/>
            <person name="Bonometti L."/>
            <person name="Westerberg I."/>
            <person name="Brannstrom I.O."/>
            <person name="Guillou S."/>
            <person name="Cros-Aarteil S."/>
            <person name="Calhoun S."/>
            <person name="Kuo A."/>
            <person name="Mondo S."/>
            <person name="Pangilinan J."/>
            <person name="Riley R."/>
            <person name="Labutti K."/>
            <person name="Andreopoulos B."/>
            <person name="Lipzen A."/>
            <person name="Chen C."/>
            <person name="Yanf M."/>
            <person name="Daum C."/>
            <person name="Ng V."/>
            <person name="Clum A."/>
            <person name="Steindorff A."/>
            <person name="Ohm R."/>
            <person name="Martin F."/>
            <person name="Silar P."/>
            <person name="Natvig D."/>
            <person name="Lalanne C."/>
            <person name="Gautier V."/>
            <person name="Ament-Velasquez S.L."/>
            <person name="Kruys A."/>
            <person name="Hutchinson M.I."/>
            <person name="Powell A.J."/>
            <person name="Barry K."/>
            <person name="Miller A.N."/>
            <person name="Grigoriev I.V."/>
            <person name="Debuchy R."/>
            <person name="Gladieux P."/>
            <person name="Thoren M.H."/>
            <person name="Johannesson H."/>
        </authorList>
    </citation>
    <scope>NUCLEOTIDE SEQUENCE</scope>
    <source>
        <strain evidence="2">CBS 955.72</strain>
    </source>
</reference>
<dbReference type="PANTHER" id="PTHR24148:SF73">
    <property type="entry name" value="HET DOMAIN PROTEIN (AFU_ORTHOLOGUE AFUA_8G01020)"/>
    <property type="match status" value="1"/>
</dbReference>
<protein>
    <recommendedName>
        <fullName evidence="1">Heterokaryon incompatibility domain-containing protein</fullName>
    </recommendedName>
</protein>
<evidence type="ECO:0000313" key="2">
    <source>
        <dbReference type="EMBL" id="KAK3352492.1"/>
    </source>
</evidence>